<evidence type="ECO:0000313" key="4">
    <source>
        <dbReference type="Proteomes" id="UP000199568"/>
    </source>
</evidence>
<name>A0A1I0GRC0_9FIRM</name>
<keyword evidence="1" id="KW-0812">Transmembrane</keyword>
<evidence type="ECO:0000313" key="3">
    <source>
        <dbReference type="EMBL" id="SET73592.1"/>
    </source>
</evidence>
<dbReference type="Pfam" id="PF18917">
    <property type="entry name" value="LiaI-LiaF-like_TM1"/>
    <property type="match status" value="1"/>
</dbReference>
<dbReference type="InterPro" id="IPR043726">
    <property type="entry name" value="LiaI-LiaF-like_TM1"/>
</dbReference>
<protein>
    <recommendedName>
        <fullName evidence="2">LiaI-LiaF-like transmembrane region domain-containing protein</fullName>
    </recommendedName>
</protein>
<dbReference type="Proteomes" id="UP000199568">
    <property type="component" value="Unassembled WGS sequence"/>
</dbReference>
<dbReference type="OrthoDB" id="1950287at2"/>
<gene>
    <name evidence="3" type="ORF">SAMN05660297_03322</name>
</gene>
<feature type="transmembrane region" description="Helical" evidence="1">
    <location>
        <begin position="38"/>
        <end position="55"/>
    </location>
</feature>
<accession>A0A1I0GRC0</accession>
<keyword evidence="1" id="KW-1133">Transmembrane helix</keyword>
<dbReference type="STRING" id="426128.SAMN05660297_03322"/>
<feature type="transmembrane region" description="Helical" evidence="1">
    <location>
        <begin position="60"/>
        <end position="79"/>
    </location>
</feature>
<sequence>MIPINIEKLTDGILLIGIGILFLLSNLGIIHWSIWGAIINLWPLILIIIGTNILLKNKPLVVAATWILFFAILVTYGFLFQEKHEERSIAANEVFSVIKTEETTHGKASLNIGGTNLNITSDGRHLIHASINPSLIKSDLQFRNNKQEAVLRFDTIKSSVSHIGSSSEHYTFKLNDTMIWQVDAKVGAVSGDLDFSSLLIEKLDLSVGAGNLHLIFGDLHEKSDIKISAGASNIDILLPEDAGVKLKLNGLVSKGNVESLGWQKIDDFYYSPAYHTAESKLHFDISMGVGRLNVDLK</sequence>
<evidence type="ECO:0000259" key="2">
    <source>
        <dbReference type="Pfam" id="PF18917"/>
    </source>
</evidence>
<keyword evidence="1" id="KW-0472">Membrane</keyword>
<feature type="domain" description="LiaI-LiaF-like transmembrane region" evidence="2">
    <location>
        <begin position="12"/>
        <end position="54"/>
    </location>
</feature>
<dbReference type="EMBL" id="FOHU01000025">
    <property type="protein sequence ID" value="SET73592.1"/>
    <property type="molecule type" value="Genomic_DNA"/>
</dbReference>
<feature type="transmembrane region" description="Helical" evidence="1">
    <location>
        <begin position="12"/>
        <end position="32"/>
    </location>
</feature>
<dbReference type="RefSeq" id="WP_090446569.1">
    <property type="nucleotide sequence ID" value="NZ_FOHU01000025.1"/>
</dbReference>
<reference evidence="3 4" key="1">
    <citation type="submission" date="2016-10" db="EMBL/GenBank/DDBJ databases">
        <authorList>
            <person name="de Groot N.N."/>
        </authorList>
    </citation>
    <scope>NUCLEOTIDE SEQUENCE [LARGE SCALE GENOMIC DNA]</scope>
    <source>
        <strain evidence="3 4">DSM 18979</strain>
    </source>
</reference>
<organism evidence="3 4">
    <name type="scientific">Natronincola peptidivorans</name>
    <dbReference type="NCBI Taxonomy" id="426128"/>
    <lineage>
        <taxon>Bacteria</taxon>
        <taxon>Bacillati</taxon>
        <taxon>Bacillota</taxon>
        <taxon>Clostridia</taxon>
        <taxon>Peptostreptococcales</taxon>
        <taxon>Natronincolaceae</taxon>
        <taxon>Natronincola</taxon>
    </lineage>
</organism>
<evidence type="ECO:0000256" key="1">
    <source>
        <dbReference type="SAM" id="Phobius"/>
    </source>
</evidence>
<proteinExistence type="predicted"/>
<keyword evidence="4" id="KW-1185">Reference proteome</keyword>
<dbReference type="AlphaFoldDB" id="A0A1I0GRC0"/>